<sequence>MGVLSLKSTFDFKYLHVQAPFTPPASYEAAMEELEQLTGLIESGQLPLEQLLAGYERGAELLRFCRDKLQAVEEQIKVLDAGVLKPWASE</sequence>
<evidence type="ECO:0000256" key="2">
    <source>
        <dbReference type="ARBA" id="ARBA00022490"/>
    </source>
</evidence>
<organism evidence="7 8">
    <name type="scientific">Ramlibacter montanisoli</name>
    <dbReference type="NCBI Taxonomy" id="2732512"/>
    <lineage>
        <taxon>Bacteria</taxon>
        <taxon>Pseudomonadati</taxon>
        <taxon>Pseudomonadota</taxon>
        <taxon>Betaproteobacteria</taxon>
        <taxon>Burkholderiales</taxon>
        <taxon>Comamonadaceae</taxon>
        <taxon>Ramlibacter</taxon>
    </lineage>
</organism>
<comment type="caution">
    <text evidence="7">The sequence shown here is derived from an EMBL/GenBank/DDBJ whole genome shotgun (WGS) entry which is preliminary data.</text>
</comment>
<evidence type="ECO:0000256" key="6">
    <source>
        <dbReference type="HAMAP-Rule" id="MF_00337"/>
    </source>
</evidence>
<keyword evidence="3 6" id="KW-0540">Nuclease</keyword>
<comment type="subcellular location">
    <subcellularLocation>
        <location evidence="6">Cytoplasm</location>
    </subcellularLocation>
</comment>
<keyword evidence="5 6" id="KW-0269">Exonuclease</keyword>
<dbReference type="InterPro" id="IPR037004">
    <property type="entry name" value="Exonuc_VII_ssu_sf"/>
</dbReference>
<dbReference type="GO" id="GO:0009318">
    <property type="term" value="C:exodeoxyribonuclease VII complex"/>
    <property type="evidence" value="ECO:0007669"/>
    <property type="project" value="UniProtKB-UniRule"/>
</dbReference>
<evidence type="ECO:0000313" key="7">
    <source>
        <dbReference type="EMBL" id="NNU43725.1"/>
    </source>
</evidence>
<dbReference type="HAMAP" id="MF_00337">
    <property type="entry name" value="Exonuc_7_S"/>
    <property type="match status" value="1"/>
</dbReference>
<evidence type="ECO:0000256" key="4">
    <source>
        <dbReference type="ARBA" id="ARBA00022801"/>
    </source>
</evidence>
<comment type="function">
    <text evidence="6">Bidirectionally degrades single-stranded DNA into large acid-insoluble oligonucleotides, which are then degraded further into small acid-soluble oligonucleotides.</text>
</comment>
<dbReference type="SUPFAM" id="SSF116842">
    <property type="entry name" value="XseB-like"/>
    <property type="match status" value="1"/>
</dbReference>
<dbReference type="AlphaFoldDB" id="A0A849KFM8"/>
<reference evidence="7 8" key="1">
    <citation type="submission" date="2020-05" db="EMBL/GenBank/DDBJ databases">
        <authorList>
            <person name="Khan S.A."/>
            <person name="Jeon C.O."/>
            <person name="Chun B.H."/>
        </authorList>
    </citation>
    <scope>NUCLEOTIDE SEQUENCE [LARGE SCALE GENOMIC DNA]</scope>
    <source>
        <strain evidence="7 8">B156</strain>
    </source>
</reference>
<evidence type="ECO:0000256" key="3">
    <source>
        <dbReference type="ARBA" id="ARBA00022722"/>
    </source>
</evidence>
<dbReference type="PANTHER" id="PTHR34137:SF1">
    <property type="entry name" value="EXODEOXYRIBONUCLEASE 7 SMALL SUBUNIT"/>
    <property type="match status" value="1"/>
</dbReference>
<reference evidence="7 8" key="2">
    <citation type="submission" date="2020-06" db="EMBL/GenBank/DDBJ databases">
        <title>Ramlibacter rhizophilus sp. nov., isolated from rhizosphere soil of national flower Mugunghwa from South Korea.</title>
        <authorList>
            <person name="Zheng-Fei Y."/>
            <person name="Huan T."/>
        </authorList>
    </citation>
    <scope>NUCLEOTIDE SEQUENCE [LARGE SCALE GENOMIC DNA]</scope>
    <source>
        <strain evidence="7 8">B156</strain>
    </source>
</reference>
<dbReference type="RefSeq" id="WP_171559482.1">
    <property type="nucleotide sequence ID" value="NZ_JABFCS010000001.1"/>
</dbReference>
<dbReference type="GO" id="GO:0008855">
    <property type="term" value="F:exodeoxyribonuclease VII activity"/>
    <property type="evidence" value="ECO:0007669"/>
    <property type="project" value="UniProtKB-UniRule"/>
</dbReference>
<name>A0A849KFM8_9BURK</name>
<evidence type="ECO:0000256" key="5">
    <source>
        <dbReference type="ARBA" id="ARBA00022839"/>
    </source>
</evidence>
<comment type="catalytic activity">
    <reaction evidence="6">
        <text>Exonucleolytic cleavage in either 5'- to 3'- or 3'- to 5'-direction to yield nucleoside 5'-phosphates.</text>
        <dbReference type="EC" id="3.1.11.6"/>
    </reaction>
</comment>
<keyword evidence="2 6" id="KW-0963">Cytoplasm</keyword>
<keyword evidence="8" id="KW-1185">Reference proteome</keyword>
<protein>
    <recommendedName>
        <fullName evidence="6">Exodeoxyribonuclease 7 small subunit</fullName>
        <ecNumber evidence="6">3.1.11.6</ecNumber>
    </recommendedName>
    <alternativeName>
        <fullName evidence="6">Exodeoxyribonuclease VII small subunit</fullName>
        <shortName evidence="6">Exonuclease VII small subunit</shortName>
    </alternativeName>
</protein>
<dbReference type="NCBIfam" id="TIGR01280">
    <property type="entry name" value="xseB"/>
    <property type="match status" value="1"/>
</dbReference>
<proteinExistence type="inferred from homology"/>
<dbReference type="NCBIfam" id="NF002141">
    <property type="entry name" value="PRK00977.1-5"/>
    <property type="match status" value="1"/>
</dbReference>
<evidence type="ECO:0000313" key="8">
    <source>
        <dbReference type="Proteomes" id="UP000552954"/>
    </source>
</evidence>
<dbReference type="GO" id="GO:0006308">
    <property type="term" value="P:DNA catabolic process"/>
    <property type="evidence" value="ECO:0007669"/>
    <property type="project" value="UniProtKB-UniRule"/>
</dbReference>
<dbReference type="Gene3D" id="1.10.287.1040">
    <property type="entry name" value="Exonuclease VII, small subunit"/>
    <property type="match status" value="1"/>
</dbReference>
<accession>A0A849KFM8</accession>
<dbReference type="EC" id="3.1.11.6" evidence="6"/>
<dbReference type="Pfam" id="PF02609">
    <property type="entry name" value="Exonuc_VII_S"/>
    <property type="match status" value="1"/>
</dbReference>
<dbReference type="InterPro" id="IPR003761">
    <property type="entry name" value="Exonuc_VII_S"/>
</dbReference>
<dbReference type="EMBL" id="JABFCS010000001">
    <property type="protein sequence ID" value="NNU43725.1"/>
    <property type="molecule type" value="Genomic_DNA"/>
</dbReference>
<dbReference type="PANTHER" id="PTHR34137">
    <property type="entry name" value="EXODEOXYRIBONUCLEASE 7 SMALL SUBUNIT"/>
    <property type="match status" value="1"/>
</dbReference>
<comment type="subunit">
    <text evidence="6">Heterooligomer composed of large and small subunits.</text>
</comment>
<gene>
    <name evidence="6" type="primary">xseB</name>
    <name evidence="7" type="ORF">HK415_12030</name>
</gene>
<dbReference type="Proteomes" id="UP000552954">
    <property type="component" value="Unassembled WGS sequence"/>
</dbReference>
<evidence type="ECO:0000256" key="1">
    <source>
        <dbReference type="ARBA" id="ARBA00009998"/>
    </source>
</evidence>
<dbReference type="GO" id="GO:0005829">
    <property type="term" value="C:cytosol"/>
    <property type="evidence" value="ECO:0007669"/>
    <property type="project" value="TreeGrafter"/>
</dbReference>
<keyword evidence="4 6" id="KW-0378">Hydrolase</keyword>
<comment type="similarity">
    <text evidence="1 6">Belongs to the XseB family.</text>
</comment>